<accession>A0A4P6JVI2</accession>
<gene>
    <name evidence="1" type="ORF">EPA93_28290</name>
</gene>
<dbReference type="KEGG" id="kbs:EPA93_28290"/>
<evidence type="ECO:0000313" key="1">
    <source>
        <dbReference type="EMBL" id="QBD79667.1"/>
    </source>
</evidence>
<evidence type="ECO:0000313" key="2">
    <source>
        <dbReference type="Proteomes" id="UP000290365"/>
    </source>
</evidence>
<dbReference type="AlphaFoldDB" id="A0A4P6JVI2"/>
<dbReference type="RefSeq" id="WP_129890733.1">
    <property type="nucleotide sequence ID" value="NZ_CP035758.1"/>
</dbReference>
<dbReference type="OrthoDB" id="467596at2"/>
<sequence length="170" mass="18796">MAHLRINFVDVTCSATEDPMGSDTFYIAGAVTRSKGKAKGVLTSPIAITDGQTKTFSPDEAVVFDEDVSDGEIVTLVFHAYEEEVSKDWSGLRPKFLRQVQEKNGLDSENIQALLGSLVRMIDPDDRLGTLKVVIPVKGKPQENPVWKFAEKGLSVSSWDYAVNYRITRS</sequence>
<organism evidence="1 2">
    <name type="scientific">Ktedonosporobacter rubrisoli</name>
    <dbReference type="NCBI Taxonomy" id="2509675"/>
    <lineage>
        <taxon>Bacteria</taxon>
        <taxon>Bacillati</taxon>
        <taxon>Chloroflexota</taxon>
        <taxon>Ktedonobacteria</taxon>
        <taxon>Ktedonobacterales</taxon>
        <taxon>Ktedonosporobacteraceae</taxon>
        <taxon>Ktedonosporobacter</taxon>
    </lineage>
</organism>
<reference evidence="1 2" key="1">
    <citation type="submission" date="2019-01" db="EMBL/GenBank/DDBJ databases">
        <title>Ktedonosporobacter rubrisoli SCAWS-G2.</title>
        <authorList>
            <person name="Huang Y."/>
            <person name="Yan B."/>
        </authorList>
    </citation>
    <scope>NUCLEOTIDE SEQUENCE [LARGE SCALE GENOMIC DNA]</scope>
    <source>
        <strain evidence="1 2">SCAWS-G2</strain>
    </source>
</reference>
<dbReference type="EMBL" id="CP035758">
    <property type="protein sequence ID" value="QBD79667.1"/>
    <property type="molecule type" value="Genomic_DNA"/>
</dbReference>
<protein>
    <submittedName>
        <fullName evidence="1">Uncharacterized protein</fullName>
    </submittedName>
</protein>
<proteinExistence type="predicted"/>
<keyword evidence="2" id="KW-1185">Reference proteome</keyword>
<dbReference type="Proteomes" id="UP000290365">
    <property type="component" value="Chromosome"/>
</dbReference>
<name>A0A4P6JVI2_KTERU</name>